<evidence type="ECO:0000313" key="3">
    <source>
        <dbReference type="EMBL" id="KAK1744592.1"/>
    </source>
</evidence>
<keyword evidence="2" id="KW-0732">Signal</keyword>
<protein>
    <submittedName>
        <fullName evidence="3">Uncharacterized protein</fullName>
    </submittedName>
</protein>
<feature type="region of interest" description="Disordered" evidence="1">
    <location>
        <begin position="14"/>
        <end position="160"/>
    </location>
</feature>
<evidence type="ECO:0000256" key="1">
    <source>
        <dbReference type="SAM" id="MobiDB-lite"/>
    </source>
</evidence>
<evidence type="ECO:0000256" key="2">
    <source>
        <dbReference type="SAM" id="SignalP"/>
    </source>
</evidence>
<name>A0AAD8YFQ6_9STRA</name>
<feature type="compositionally biased region" description="Polar residues" evidence="1">
    <location>
        <begin position="74"/>
        <end position="87"/>
    </location>
</feature>
<reference evidence="3" key="1">
    <citation type="submission" date="2023-06" db="EMBL/GenBank/DDBJ databases">
        <title>Survivors Of The Sea: Transcriptome response of Skeletonema marinoi to long-term dormancy.</title>
        <authorList>
            <person name="Pinder M.I.M."/>
            <person name="Kourtchenko O."/>
            <person name="Robertson E.K."/>
            <person name="Larsson T."/>
            <person name="Maumus F."/>
            <person name="Osuna-Cruz C.M."/>
            <person name="Vancaester E."/>
            <person name="Stenow R."/>
            <person name="Vandepoele K."/>
            <person name="Ploug H."/>
            <person name="Bruchert V."/>
            <person name="Godhe A."/>
            <person name="Topel M."/>
        </authorList>
    </citation>
    <scope>NUCLEOTIDE SEQUENCE</scope>
    <source>
        <strain evidence="3">R05AC</strain>
    </source>
</reference>
<feature type="compositionally biased region" description="Low complexity" evidence="1">
    <location>
        <begin position="107"/>
        <end position="131"/>
    </location>
</feature>
<evidence type="ECO:0000313" key="4">
    <source>
        <dbReference type="Proteomes" id="UP001224775"/>
    </source>
</evidence>
<proteinExistence type="predicted"/>
<sequence>MKFAAAALTLLAAVGRGAQGQTPTDVPSVMPSNVPSDVPSDLPSNVPSDQPSDLPSNVPSDLPSNVPSDVPSDLPSNVPSDLPSNVPSDVPSDLPSNVPSDLPSNVPSQSPSESAQPSDQPSDQPSETPSDVPSDQPSDEPSSTPSCSPSASPTESPSTEYGVNLFYPEWTSSGIGCRNDGDEPDYMAVNPTEWLSSTMQACCKKYFDGYMYDDCMGRYPPDHDDCNVMLYYPDWNGSNKGCLDDGKEPYYMLSNHQYFLSNSIEECCEKFYDWDFFECSGTTPVLTHGEFYPDWSGGGSTCLADGKIPDYMISNQNWYLSTTLEKCCDRHFYWNINECLGTTSVGSNDWYVSYEDVKCVQDCSGAEPCGGVAEPWDKLYSTKEKCCKEKLPWVPKCRFN</sequence>
<dbReference type="AlphaFoldDB" id="A0AAD8YFQ6"/>
<feature type="compositionally biased region" description="Polar residues" evidence="1">
    <location>
        <begin position="19"/>
        <end position="35"/>
    </location>
</feature>
<dbReference type="EMBL" id="JATAAI010000007">
    <property type="protein sequence ID" value="KAK1744592.1"/>
    <property type="molecule type" value="Genomic_DNA"/>
</dbReference>
<keyword evidence="4" id="KW-1185">Reference proteome</keyword>
<dbReference type="Proteomes" id="UP001224775">
    <property type="component" value="Unassembled WGS sequence"/>
</dbReference>
<accession>A0AAD8YFQ6</accession>
<comment type="caution">
    <text evidence="3">The sequence shown here is derived from an EMBL/GenBank/DDBJ whole genome shotgun (WGS) entry which is preliminary data.</text>
</comment>
<feature type="compositionally biased region" description="Polar residues" evidence="1">
    <location>
        <begin position="94"/>
        <end position="106"/>
    </location>
</feature>
<feature type="compositionally biased region" description="Polar residues" evidence="1">
    <location>
        <begin position="42"/>
        <end position="67"/>
    </location>
</feature>
<feature type="compositionally biased region" description="Low complexity" evidence="1">
    <location>
        <begin position="139"/>
        <end position="160"/>
    </location>
</feature>
<organism evidence="3 4">
    <name type="scientific">Skeletonema marinoi</name>
    <dbReference type="NCBI Taxonomy" id="267567"/>
    <lineage>
        <taxon>Eukaryota</taxon>
        <taxon>Sar</taxon>
        <taxon>Stramenopiles</taxon>
        <taxon>Ochrophyta</taxon>
        <taxon>Bacillariophyta</taxon>
        <taxon>Coscinodiscophyceae</taxon>
        <taxon>Thalassiosirophycidae</taxon>
        <taxon>Thalassiosirales</taxon>
        <taxon>Skeletonemataceae</taxon>
        <taxon>Skeletonema</taxon>
        <taxon>Skeletonema marinoi-dohrnii complex</taxon>
    </lineage>
</organism>
<feature type="signal peptide" evidence="2">
    <location>
        <begin position="1"/>
        <end position="20"/>
    </location>
</feature>
<feature type="chain" id="PRO_5042049461" evidence="2">
    <location>
        <begin position="21"/>
        <end position="400"/>
    </location>
</feature>
<gene>
    <name evidence="3" type="ORF">QTG54_005125</name>
</gene>